<dbReference type="CDD" id="cd01647">
    <property type="entry name" value="RT_LTR"/>
    <property type="match status" value="1"/>
</dbReference>
<dbReference type="FunFam" id="3.30.70.270:FF:000020">
    <property type="entry name" value="Transposon Tf2-6 polyprotein-like Protein"/>
    <property type="match status" value="1"/>
</dbReference>
<dbReference type="InterPro" id="IPR050951">
    <property type="entry name" value="Retrovirus_Pol_polyprotein"/>
</dbReference>
<protein>
    <submittedName>
        <fullName evidence="10">Retrovirus polyprotein</fullName>
    </submittedName>
</protein>
<evidence type="ECO:0000256" key="8">
    <source>
        <dbReference type="SAM" id="MobiDB-lite"/>
    </source>
</evidence>
<comment type="caution">
    <text evidence="10">The sequence shown here is derived from an EMBL/GenBank/DDBJ whole genome shotgun (WGS) entry which is preliminary data.</text>
</comment>
<proteinExistence type="predicted"/>
<evidence type="ECO:0000256" key="3">
    <source>
        <dbReference type="ARBA" id="ARBA00022695"/>
    </source>
</evidence>
<dbReference type="FunFam" id="3.30.70.270:FF:000003">
    <property type="entry name" value="Transposon Ty3-G Gag-Pol polyprotein"/>
    <property type="match status" value="1"/>
</dbReference>
<keyword evidence="1" id="KW-0645">Protease</keyword>
<dbReference type="GO" id="GO:0004519">
    <property type="term" value="F:endonuclease activity"/>
    <property type="evidence" value="ECO:0007669"/>
    <property type="project" value="UniProtKB-KW"/>
</dbReference>
<dbReference type="GO" id="GO:0003964">
    <property type="term" value="F:RNA-directed DNA polymerase activity"/>
    <property type="evidence" value="ECO:0007669"/>
    <property type="project" value="UniProtKB-KW"/>
</dbReference>
<evidence type="ECO:0000256" key="6">
    <source>
        <dbReference type="ARBA" id="ARBA00022801"/>
    </source>
</evidence>
<dbReference type="Gene3D" id="3.30.70.270">
    <property type="match status" value="2"/>
</dbReference>
<evidence type="ECO:0000256" key="2">
    <source>
        <dbReference type="ARBA" id="ARBA00022679"/>
    </source>
</evidence>
<feature type="region of interest" description="Disordered" evidence="8">
    <location>
        <begin position="271"/>
        <end position="290"/>
    </location>
</feature>
<keyword evidence="11" id="KW-1185">Reference proteome</keyword>
<keyword evidence="3" id="KW-0548">Nucleotidyltransferase</keyword>
<dbReference type="AlphaFoldDB" id="A0A2G8KHS0"/>
<dbReference type="PANTHER" id="PTHR37984">
    <property type="entry name" value="PROTEIN CBG26694"/>
    <property type="match status" value="1"/>
</dbReference>
<keyword evidence="2" id="KW-0808">Transferase</keyword>
<name>A0A2G8KHS0_STIJA</name>
<dbReference type="Pfam" id="PF00078">
    <property type="entry name" value="RVT_1"/>
    <property type="match status" value="1"/>
</dbReference>
<evidence type="ECO:0000256" key="5">
    <source>
        <dbReference type="ARBA" id="ARBA00022759"/>
    </source>
</evidence>
<feature type="domain" description="Reverse transcriptase" evidence="9">
    <location>
        <begin position="1"/>
        <end position="104"/>
    </location>
</feature>
<sequence length="349" mass="39509">MAEEDAQKTAFITPFGLYQYVRMPFGLCNAPGTFQRLMQACLGDQYFQSLLCYLDDILVYSSTFEDHLERLNLVFQRLRQHGLKIKPSKCEFFRPEVRYLGHRVTREGVMPQQDKIEAVKTWPVPYSVKELRSFLGFCSFYRRFVPGFSKIAGPLHTLVATTSHDQKSKKSSTRRLAWTTEHQVAFETLKSKLCEQPILGYAESNLVCQPNAQGCREEHRELLKHETGDAWAQMGCDGKIPIKLDAVTQRWMAELALFDFKVIYKPGKANGAADGLSRKPPPEGHLTGSSTFTQLVGLTTIPIDLVQTKVMSNGVETSTKPEEGDTLNSSLPLFPAYTKENLRELQSKE</sequence>
<dbReference type="EMBL" id="MRZV01000575">
    <property type="protein sequence ID" value="PIK47544.1"/>
    <property type="molecule type" value="Genomic_DNA"/>
</dbReference>
<keyword evidence="6" id="KW-0378">Hydrolase</keyword>
<dbReference type="PANTHER" id="PTHR37984:SF5">
    <property type="entry name" value="PROTEIN NYNRIN-LIKE"/>
    <property type="match status" value="1"/>
</dbReference>
<dbReference type="InterPro" id="IPR043128">
    <property type="entry name" value="Rev_trsase/Diguanyl_cyclase"/>
</dbReference>
<dbReference type="GO" id="GO:0006508">
    <property type="term" value="P:proteolysis"/>
    <property type="evidence" value="ECO:0007669"/>
    <property type="project" value="UniProtKB-KW"/>
</dbReference>
<dbReference type="PROSITE" id="PS50878">
    <property type="entry name" value="RT_POL"/>
    <property type="match status" value="1"/>
</dbReference>
<dbReference type="GO" id="GO:0008233">
    <property type="term" value="F:peptidase activity"/>
    <property type="evidence" value="ECO:0007669"/>
    <property type="project" value="UniProtKB-KW"/>
</dbReference>
<keyword evidence="5" id="KW-0255">Endonuclease</keyword>
<dbReference type="InterPro" id="IPR043502">
    <property type="entry name" value="DNA/RNA_pol_sf"/>
</dbReference>
<evidence type="ECO:0000256" key="4">
    <source>
        <dbReference type="ARBA" id="ARBA00022722"/>
    </source>
</evidence>
<evidence type="ECO:0000256" key="1">
    <source>
        <dbReference type="ARBA" id="ARBA00022670"/>
    </source>
</evidence>
<accession>A0A2G8KHS0</accession>
<keyword evidence="4" id="KW-0540">Nuclease</keyword>
<dbReference type="FunFam" id="3.10.10.10:FF:000007">
    <property type="entry name" value="Retrovirus-related Pol polyprotein from transposon 17.6-like Protein"/>
    <property type="match status" value="1"/>
</dbReference>
<evidence type="ECO:0000259" key="9">
    <source>
        <dbReference type="PROSITE" id="PS50878"/>
    </source>
</evidence>
<dbReference type="OrthoDB" id="5550292at2759"/>
<evidence type="ECO:0000313" key="10">
    <source>
        <dbReference type="EMBL" id="PIK47544.1"/>
    </source>
</evidence>
<dbReference type="Proteomes" id="UP000230750">
    <property type="component" value="Unassembled WGS sequence"/>
</dbReference>
<reference evidence="10 11" key="1">
    <citation type="journal article" date="2017" name="PLoS Biol.">
        <title>The sea cucumber genome provides insights into morphological evolution and visceral regeneration.</title>
        <authorList>
            <person name="Zhang X."/>
            <person name="Sun L."/>
            <person name="Yuan J."/>
            <person name="Sun Y."/>
            <person name="Gao Y."/>
            <person name="Zhang L."/>
            <person name="Li S."/>
            <person name="Dai H."/>
            <person name="Hamel J.F."/>
            <person name="Liu C."/>
            <person name="Yu Y."/>
            <person name="Liu S."/>
            <person name="Lin W."/>
            <person name="Guo K."/>
            <person name="Jin S."/>
            <person name="Xu P."/>
            <person name="Storey K.B."/>
            <person name="Huan P."/>
            <person name="Zhang T."/>
            <person name="Zhou Y."/>
            <person name="Zhang J."/>
            <person name="Lin C."/>
            <person name="Li X."/>
            <person name="Xing L."/>
            <person name="Huo D."/>
            <person name="Sun M."/>
            <person name="Wang L."/>
            <person name="Mercier A."/>
            <person name="Li F."/>
            <person name="Yang H."/>
            <person name="Xiang J."/>
        </authorList>
    </citation>
    <scope>NUCLEOTIDE SEQUENCE [LARGE SCALE GENOMIC DNA]</scope>
    <source>
        <strain evidence="10">Shaxun</strain>
        <tissue evidence="10">Muscle</tissue>
    </source>
</reference>
<dbReference type="InterPro" id="IPR000477">
    <property type="entry name" value="RT_dom"/>
</dbReference>
<evidence type="ECO:0000256" key="7">
    <source>
        <dbReference type="ARBA" id="ARBA00022918"/>
    </source>
</evidence>
<organism evidence="10 11">
    <name type="scientific">Stichopus japonicus</name>
    <name type="common">Sea cucumber</name>
    <dbReference type="NCBI Taxonomy" id="307972"/>
    <lineage>
        <taxon>Eukaryota</taxon>
        <taxon>Metazoa</taxon>
        <taxon>Echinodermata</taxon>
        <taxon>Eleutherozoa</taxon>
        <taxon>Echinozoa</taxon>
        <taxon>Holothuroidea</taxon>
        <taxon>Aspidochirotacea</taxon>
        <taxon>Aspidochirotida</taxon>
        <taxon>Stichopodidae</taxon>
        <taxon>Apostichopus</taxon>
    </lineage>
</organism>
<dbReference type="SUPFAM" id="SSF56672">
    <property type="entry name" value="DNA/RNA polymerases"/>
    <property type="match status" value="1"/>
</dbReference>
<keyword evidence="7" id="KW-0695">RNA-directed DNA polymerase</keyword>
<gene>
    <name evidence="10" type="ORF">BSL78_15596</name>
</gene>
<evidence type="ECO:0000313" key="11">
    <source>
        <dbReference type="Proteomes" id="UP000230750"/>
    </source>
</evidence>